<dbReference type="PANTHER" id="PTHR13887:SF14">
    <property type="entry name" value="DISULFIDE BOND FORMATION PROTEIN D"/>
    <property type="match status" value="1"/>
</dbReference>
<dbReference type="CDD" id="cd02972">
    <property type="entry name" value="DsbA_family"/>
    <property type="match status" value="1"/>
</dbReference>
<accession>A0A1H0LNJ9</accession>
<dbReference type="GO" id="GO:0016853">
    <property type="term" value="F:isomerase activity"/>
    <property type="evidence" value="ECO:0007669"/>
    <property type="project" value="UniProtKB-KW"/>
</dbReference>
<dbReference type="GO" id="GO:0016491">
    <property type="term" value="F:oxidoreductase activity"/>
    <property type="evidence" value="ECO:0007669"/>
    <property type="project" value="UniProtKB-KW"/>
</dbReference>
<protein>
    <submittedName>
        <fullName evidence="9">Protein-disulfide isomerase</fullName>
    </submittedName>
</protein>
<keyword evidence="5" id="KW-0676">Redox-active center</keyword>
<evidence type="ECO:0000256" key="5">
    <source>
        <dbReference type="ARBA" id="ARBA00023284"/>
    </source>
</evidence>
<feature type="region of interest" description="Disordered" evidence="6">
    <location>
        <begin position="237"/>
        <end position="266"/>
    </location>
</feature>
<sequence>MGGAERSARKRKQQGSAPAAGAKAVAAARNSGGDRSKVILAVVAVLVIAGAVIGGVIYTNNQKNVTKDKAIAVQTVQLDVPVKRDGGVVEVGKDGAKATLDIYEDFLCPACASFEEGFGPKIEEKVKDGTLKVRFHMLNLLNNRSDPEGYSTDSANAALLAADEGKFLSFHKSLFKDQPAEGARGWTKDQLIELGKAVGVTSQAFVDGVRSGKYDALVTEEYQKARADEALQQEFNGQKGFGTPTMASGGKAIDTEDPNWLTKLTG</sequence>
<evidence type="ECO:0000256" key="1">
    <source>
        <dbReference type="ARBA" id="ARBA00005791"/>
    </source>
</evidence>
<keyword evidence="7" id="KW-1133">Transmembrane helix</keyword>
<gene>
    <name evidence="9" type="ORF">SAMN05192558_104211</name>
</gene>
<keyword evidence="2" id="KW-0732">Signal</keyword>
<dbReference type="AlphaFoldDB" id="A0A1H0LNJ9"/>
<comment type="similarity">
    <text evidence="1">Belongs to the thioredoxin family. DsbA subfamily.</text>
</comment>
<feature type="region of interest" description="Disordered" evidence="6">
    <location>
        <begin position="1"/>
        <end position="21"/>
    </location>
</feature>
<evidence type="ECO:0000313" key="10">
    <source>
        <dbReference type="Proteomes" id="UP000199651"/>
    </source>
</evidence>
<evidence type="ECO:0000259" key="8">
    <source>
        <dbReference type="Pfam" id="PF13462"/>
    </source>
</evidence>
<evidence type="ECO:0000256" key="3">
    <source>
        <dbReference type="ARBA" id="ARBA00023002"/>
    </source>
</evidence>
<evidence type="ECO:0000256" key="6">
    <source>
        <dbReference type="SAM" id="MobiDB-lite"/>
    </source>
</evidence>
<dbReference type="RefSeq" id="WP_091373498.1">
    <property type="nucleotide sequence ID" value="NZ_FNDV01000009.1"/>
</dbReference>
<evidence type="ECO:0000256" key="7">
    <source>
        <dbReference type="SAM" id="Phobius"/>
    </source>
</evidence>
<dbReference type="SUPFAM" id="SSF52833">
    <property type="entry name" value="Thioredoxin-like"/>
    <property type="match status" value="1"/>
</dbReference>
<dbReference type="OrthoDB" id="117402at2"/>
<dbReference type="Proteomes" id="UP000199651">
    <property type="component" value="Unassembled WGS sequence"/>
</dbReference>
<reference evidence="10" key="1">
    <citation type="submission" date="2016-10" db="EMBL/GenBank/DDBJ databases">
        <authorList>
            <person name="Varghese N."/>
            <person name="Submissions S."/>
        </authorList>
    </citation>
    <scope>NUCLEOTIDE SEQUENCE [LARGE SCALE GENOMIC DNA]</scope>
    <source>
        <strain evidence="10">IBRC-M 10655</strain>
    </source>
</reference>
<dbReference type="Pfam" id="PF13462">
    <property type="entry name" value="Thioredoxin_4"/>
    <property type="match status" value="1"/>
</dbReference>
<keyword evidence="4" id="KW-1015">Disulfide bond</keyword>
<keyword evidence="7" id="KW-0472">Membrane</keyword>
<evidence type="ECO:0000256" key="2">
    <source>
        <dbReference type="ARBA" id="ARBA00022729"/>
    </source>
</evidence>
<dbReference type="PANTHER" id="PTHR13887">
    <property type="entry name" value="GLUTATHIONE S-TRANSFERASE KAPPA"/>
    <property type="match status" value="1"/>
</dbReference>
<name>A0A1H0LNJ9_9PSEU</name>
<keyword evidence="9" id="KW-0413">Isomerase</keyword>
<dbReference type="Gene3D" id="3.40.30.10">
    <property type="entry name" value="Glutaredoxin"/>
    <property type="match status" value="1"/>
</dbReference>
<feature type="domain" description="Thioredoxin-like fold" evidence="8">
    <location>
        <begin position="91"/>
        <end position="228"/>
    </location>
</feature>
<evidence type="ECO:0000256" key="4">
    <source>
        <dbReference type="ARBA" id="ARBA00023157"/>
    </source>
</evidence>
<proteinExistence type="inferred from homology"/>
<keyword evidence="7" id="KW-0812">Transmembrane</keyword>
<feature type="transmembrane region" description="Helical" evidence="7">
    <location>
        <begin position="38"/>
        <end position="58"/>
    </location>
</feature>
<keyword evidence="3" id="KW-0560">Oxidoreductase</keyword>
<organism evidence="9 10">
    <name type="scientific">Actinokineospora alba</name>
    <dbReference type="NCBI Taxonomy" id="504798"/>
    <lineage>
        <taxon>Bacteria</taxon>
        <taxon>Bacillati</taxon>
        <taxon>Actinomycetota</taxon>
        <taxon>Actinomycetes</taxon>
        <taxon>Pseudonocardiales</taxon>
        <taxon>Pseudonocardiaceae</taxon>
        <taxon>Actinokineospora</taxon>
    </lineage>
</organism>
<dbReference type="STRING" id="504798.SAMN05421871_10986"/>
<evidence type="ECO:0000313" key="9">
    <source>
        <dbReference type="EMBL" id="SDO69586.1"/>
    </source>
</evidence>
<dbReference type="InterPro" id="IPR012336">
    <property type="entry name" value="Thioredoxin-like_fold"/>
</dbReference>
<keyword evidence="10" id="KW-1185">Reference proteome</keyword>
<dbReference type="EMBL" id="FNJB01000004">
    <property type="protein sequence ID" value="SDO69586.1"/>
    <property type="molecule type" value="Genomic_DNA"/>
</dbReference>
<dbReference type="InterPro" id="IPR036249">
    <property type="entry name" value="Thioredoxin-like_sf"/>
</dbReference>